<sequence length="247" mass="26733">MAIKLSFIFALVCLSFDCVCCSSSSGAGPATQTCPNGYYCPTTNGCLTPRSARCTTSQNCPALDQSCNKQSGNSYLIQIGHAELGLSGSKKTLFEHRFVIYRGFAYEFGGSYNTQVLDISDPQYKYVGGRHLNSNGIESAGTSRCTYADAQMFVTGWTKKYNVFTNNCQNFVKAMTKYLKTNCNRSISKQNTNSTASLQDEIEEILSDCSVVCCSETSTSSAAAALSVRFAGLVFTSIIIILSTNIV</sequence>
<evidence type="ECO:0000256" key="1">
    <source>
        <dbReference type="SAM" id="SignalP"/>
    </source>
</evidence>
<feature type="signal peptide" evidence="1">
    <location>
        <begin position="1"/>
        <end position="21"/>
    </location>
</feature>
<evidence type="ECO:0000313" key="2">
    <source>
        <dbReference type="EnsemblMetazoa" id="Aqu2.1.16576_001"/>
    </source>
</evidence>
<dbReference type="AlphaFoldDB" id="A0A1X7TP39"/>
<feature type="chain" id="PRO_5010862335" description="LRAT domain-containing protein" evidence="1">
    <location>
        <begin position="22"/>
        <end position="247"/>
    </location>
</feature>
<protein>
    <recommendedName>
        <fullName evidence="3">LRAT domain-containing protein</fullName>
    </recommendedName>
</protein>
<accession>A0A1X7TP39</accession>
<dbReference type="InParanoid" id="A0A1X7TP39"/>
<name>A0A1X7TP39_AMPQE</name>
<organism evidence="2">
    <name type="scientific">Amphimedon queenslandica</name>
    <name type="common">Sponge</name>
    <dbReference type="NCBI Taxonomy" id="400682"/>
    <lineage>
        <taxon>Eukaryota</taxon>
        <taxon>Metazoa</taxon>
        <taxon>Porifera</taxon>
        <taxon>Demospongiae</taxon>
        <taxon>Heteroscleromorpha</taxon>
        <taxon>Haplosclerida</taxon>
        <taxon>Niphatidae</taxon>
        <taxon>Amphimedon</taxon>
    </lineage>
</organism>
<evidence type="ECO:0008006" key="3">
    <source>
        <dbReference type="Google" id="ProtNLM"/>
    </source>
</evidence>
<keyword evidence="1" id="KW-0732">Signal</keyword>
<reference evidence="2" key="1">
    <citation type="submission" date="2017-05" db="UniProtKB">
        <authorList>
            <consortium name="EnsemblMetazoa"/>
        </authorList>
    </citation>
    <scope>IDENTIFICATION</scope>
</reference>
<proteinExistence type="predicted"/>
<dbReference type="EnsemblMetazoa" id="Aqu2.1.16576_001">
    <property type="protein sequence ID" value="Aqu2.1.16576_001"/>
    <property type="gene ID" value="Aqu2.1.16576"/>
</dbReference>